<evidence type="ECO:0000313" key="5">
    <source>
        <dbReference type="EMBL" id="EJT53160.1"/>
    </source>
</evidence>
<name>J8TZJ2_TRIAS</name>
<dbReference type="InterPro" id="IPR036452">
    <property type="entry name" value="Ribo_hydro-like"/>
</dbReference>
<keyword evidence="2 5" id="KW-0378">Hydrolase</keyword>
<accession>J8TZJ2</accession>
<dbReference type="Gene3D" id="3.90.245.10">
    <property type="entry name" value="Ribonucleoside hydrolase-like"/>
    <property type="match status" value="1"/>
</dbReference>
<comment type="similarity">
    <text evidence="1">Belongs to the IUNH family.</text>
</comment>
<proteinExistence type="inferred from homology"/>
<dbReference type="InterPro" id="IPR023186">
    <property type="entry name" value="IUNH"/>
</dbReference>
<dbReference type="AlphaFoldDB" id="J8TZJ2"/>
<gene>
    <name evidence="5" type="ORF">A1Q1_08077</name>
</gene>
<feature type="domain" description="Inosine/uridine-preferring nucleoside hydrolase" evidence="4">
    <location>
        <begin position="7"/>
        <end position="302"/>
    </location>
</feature>
<dbReference type="PANTHER" id="PTHR12304">
    <property type="entry name" value="INOSINE-URIDINE PREFERRING NUCLEOSIDE HYDROLASE"/>
    <property type="match status" value="1"/>
</dbReference>
<dbReference type="InterPro" id="IPR001910">
    <property type="entry name" value="Inosine/uridine_hydrolase_dom"/>
</dbReference>
<dbReference type="GO" id="GO:0008477">
    <property type="term" value="F:purine nucleosidase activity"/>
    <property type="evidence" value="ECO:0007669"/>
    <property type="project" value="TreeGrafter"/>
</dbReference>
<evidence type="ECO:0000256" key="2">
    <source>
        <dbReference type="ARBA" id="ARBA00022801"/>
    </source>
</evidence>
<evidence type="ECO:0000259" key="4">
    <source>
        <dbReference type="Pfam" id="PF01156"/>
    </source>
</evidence>
<dbReference type="Pfam" id="PF01156">
    <property type="entry name" value="IU_nuc_hydro"/>
    <property type="match status" value="1"/>
</dbReference>
<dbReference type="EMBL" id="ALBS01000008">
    <property type="protein sequence ID" value="EJT53160.1"/>
    <property type="molecule type" value="Genomic_DNA"/>
</dbReference>
<dbReference type="SUPFAM" id="SSF53590">
    <property type="entry name" value="Nucleoside hydrolase"/>
    <property type="match status" value="1"/>
</dbReference>
<dbReference type="Proteomes" id="UP000002748">
    <property type="component" value="Unassembled WGS sequence"/>
</dbReference>
<evidence type="ECO:0000313" key="6">
    <source>
        <dbReference type="Proteomes" id="UP000002748"/>
    </source>
</evidence>
<sequence>MTTKTPIIIDCDPGHDDALAILLAAGTPSLDVLAITTVAGNQTLDNVTRNASSVATLGGLTCPIARGASCPLVRDPIVADVHGLTGLDGPEPGDMPAPREAIETPACDLIADLVLSRPGEITICALGPLTNIAMALRRRPELIKAIKAIYLMGGSVGSGNVTPAAEFNIFVDPEAARVVFRSGVPVVMVPLEVTHRALATDQVITDIAALNTRLSNALVKILGFFKEAYLRTQGFGSPPIHDPCAVMALIHPEIIKVTRAHIDIETTGGLTTGQTVVDRRAPAPEDCTTAFASDIDVDAFWAKMLEALKRIGEPEW</sequence>
<evidence type="ECO:0000256" key="1">
    <source>
        <dbReference type="ARBA" id="ARBA00009176"/>
    </source>
</evidence>
<dbReference type="GeneID" id="25991589"/>
<dbReference type="GO" id="GO:0006152">
    <property type="term" value="P:purine nucleoside catabolic process"/>
    <property type="evidence" value="ECO:0007669"/>
    <property type="project" value="TreeGrafter"/>
</dbReference>
<dbReference type="HOGENOM" id="CLU_036838_2_0_1"/>
<dbReference type="RefSeq" id="XP_014184323.1">
    <property type="nucleotide sequence ID" value="XM_014328848.1"/>
</dbReference>
<reference evidence="5 6" key="1">
    <citation type="journal article" date="2012" name="Eukaryot. Cell">
        <title>Draft genome sequence of CBS 2479, the standard type strain of Trichosporon asahii.</title>
        <authorList>
            <person name="Yang R.Y."/>
            <person name="Li H.T."/>
            <person name="Zhu H."/>
            <person name="Zhou G.P."/>
            <person name="Wang M."/>
            <person name="Wang L."/>
        </authorList>
    </citation>
    <scope>NUCLEOTIDE SEQUENCE [LARGE SCALE GENOMIC DNA]</scope>
    <source>
        <strain evidence="6">ATCC 90039 / CBS 2479 / JCM 2466 / KCTC 7840 / NCYC 2677 / UAMH 7654</strain>
    </source>
</reference>
<dbReference type="CDD" id="cd02651">
    <property type="entry name" value="nuc_hydro_IU_UC_XIUA"/>
    <property type="match status" value="1"/>
</dbReference>
<dbReference type="PANTHER" id="PTHR12304:SF4">
    <property type="entry name" value="URIDINE NUCLEOSIDASE"/>
    <property type="match status" value="1"/>
</dbReference>
<organism evidence="5 6">
    <name type="scientific">Trichosporon asahii var. asahii (strain ATCC 90039 / CBS 2479 / JCM 2466 / KCTC 7840 / NBRC 103889/ NCYC 2677 / UAMH 7654)</name>
    <name type="common">Yeast</name>
    <dbReference type="NCBI Taxonomy" id="1186058"/>
    <lineage>
        <taxon>Eukaryota</taxon>
        <taxon>Fungi</taxon>
        <taxon>Dikarya</taxon>
        <taxon>Basidiomycota</taxon>
        <taxon>Agaricomycotina</taxon>
        <taxon>Tremellomycetes</taxon>
        <taxon>Trichosporonales</taxon>
        <taxon>Trichosporonaceae</taxon>
        <taxon>Trichosporon</taxon>
    </lineage>
</organism>
<dbReference type="VEuPathDB" id="FungiDB:A1Q1_08077"/>
<keyword evidence="3" id="KW-0326">Glycosidase</keyword>
<dbReference type="OrthoDB" id="432381at2759"/>
<protein>
    <submittedName>
        <fullName evidence="5">Inosine-uridine preferring nucleoside hydrolase</fullName>
    </submittedName>
</protein>
<comment type="caution">
    <text evidence="5">The sequence shown here is derived from an EMBL/GenBank/DDBJ whole genome shotgun (WGS) entry which is preliminary data.</text>
</comment>
<dbReference type="KEGG" id="tasa:A1Q1_08077"/>
<dbReference type="GO" id="GO:0005829">
    <property type="term" value="C:cytosol"/>
    <property type="evidence" value="ECO:0007669"/>
    <property type="project" value="TreeGrafter"/>
</dbReference>
<evidence type="ECO:0000256" key="3">
    <source>
        <dbReference type="ARBA" id="ARBA00023295"/>
    </source>
</evidence>